<feature type="region of interest" description="Disordered" evidence="1">
    <location>
        <begin position="1"/>
        <end position="36"/>
    </location>
</feature>
<evidence type="ECO:0000313" key="3">
    <source>
        <dbReference type="Proteomes" id="UP000179467"/>
    </source>
</evidence>
<feature type="compositionally biased region" description="Basic and acidic residues" evidence="1">
    <location>
        <begin position="9"/>
        <end position="27"/>
    </location>
</feature>
<reference evidence="2 3" key="1">
    <citation type="submission" date="2016-09" db="EMBL/GenBank/DDBJ databases">
        <title>Metabolic pathway, cell adaptation mechanisms and a novel monoxygenase revealed through proteogenomic-transcription analysis of a Sphingomonas haloaromaticamans strain degrading the fungicide ortho-phenylphenol.</title>
        <authorList>
            <person name="Perruchon C."/>
            <person name="Papadopoulou E.S."/>
            <person name="Rousidou C."/>
            <person name="Vasileiadis S."/>
            <person name="Tanou G."/>
            <person name="Amoutzias G."/>
            <person name="Molassiotis A."/>
            <person name="Karpouzas D.G."/>
        </authorList>
    </citation>
    <scope>NUCLEOTIDE SEQUENCE [LARGE SCALE GENOMIC DNA]</scope>
    <source>
        <strain evidence="2 3">P3</strain>
    </source>
</reference>
<sequence length="51" mass="5634">MIDTAIIPRRPDAAGQRETRRREDAAPRHAAPAPAALTAEEFWARIDAAPR</sequence>
<dbReference type="AlphaFoldDB" id="A0A1S1HGZ9"/>
<dbReference type="RefSeq" id="WP_187294025.1">
    <property type="nucleotide sequence ID" value="NZ_MIPT01000001.1"/>
</dbReference>
<organism evidence="2 3">
    <name type="scientific">Edaphosphingomonas haloaromaticamans</name>
    <dbReference type="NCBI Taxonomy" id="653954"/>
    <lineage>
        <taxon>Bacteria</taxon>
        <taxon>Pseudomonadati</taxon>
        <taxon>Pseudomonadota</taxon>
        <taxon>Alphaproteobacteria</taxon>
        <taxon>Sphingomonadales</taxon>
        <taxon>Rhizorhabdaceae</taxon>
        <taxon>Edaphosphingomonas</taxon>
    </lineage>
</organism>
<dbReference type="Proteomes" id="UP000179467">
    <property type="component" value="Unassembled WGS sequence"/>
</dbReference>
<comment type="caution">
    <text evidence="2">The sequence shown here is derived from an EMBL/GenBank/DDBJ whole genome shotgun (WGS) entry which is preliminary data.</text>
</comment>
<dbReference type="EMBL" id="MIPT01000001">
    <property type="protein sequence ID" value="OHT20736.1"/>
    <property type="molecule type" value="Genomic_DNA"/>
</dbReference>
<gene>
    <name evidence="2" type="ORF">BHE75_02737</name>
</gene>
<proteinExistence type="predicted"/>
<evidence type="ECO:0000313" key="2">
    <source>
        <dbReference type="EMBL" id="OHT20736.1"/>
    </source>
</evidence>
<protein>
    <submittedName>
        <fullName evidence="2">Uncharacterized protein</fullName>
    </submittedName>
</protein>
<accession>A0A1S1HGZ9</accession>
<keyword evidence="3" id="KW-1185">Reference proteome</keyword>
<name>A0A1S1HGZ9_9SPHN</name>
<evidence type="ECO:0000256" key="1">
    <source>
        <dbReference type="SAM" id="MobiDB-lite"/>
    </source>
</evidence>